<dbReference type="InterPro" id="IPR012902">
    <property type="entry name" value="N_methyl_site"/>
</dbReference>
<keyword evidence="1" id="KW-0812">Transmembrane</keyword>
<feature type="transmembrane region" description="Helical" evidence="1">
    <location>
        <begin position="7"/>
        <end position="28"/>
    </location>
</feature>
<organism evidence="2 3">
    <name type="scientific">Legionella oakridgensis</name>
    <dbReference type="NCBI Taxonomy" id="29423"/>
    <lineage>
        <taxon>Bacteria</taxon>
        <taxon>Pseudomonadati</taxon>
        <taxon>Pseudomonadota</taxon>
        <taxon>Gammaproteobacteria</taxon>
        <taxon>Legionellales</taxon>
        <taxon>Legionellaceae</taxon>
        <taxon>Legionella</taxon>
    </lineage>
</organism>
<dbReference type="EMBL" id="LNYP01000023">
    <property type="protein sequence ID" value="KTD38944.1"/>
    <property type="molecule type" value="Genomic_DNA"/>
</dbReference>
<dbReference type="RefSeq" id="WP_025386680.1">
    <property type="nucleotide sequence ID" value="NZ_KV441804.1"/>
</dbReference>
<dbReference type="SUPFAM" id="SSF54523">
    <property type="entry name" value="Pili subunits"/>
    <property type="match status" value="1"/>
</dbReference>
<keyword evidence="1" id="KW-0472">Membrane</keyword>
<gene>
    <name evidence="2" type="ORF">Loak_1065</name>
</gene>
<keyword evidence="1" id="KW-1133">Transmembrane helix</keyword>
<proteinExistence type="predicted"/>
<dbReference type="AlphaFoldDB" id="A0A0W0X2X7"/>
<dbReference type="Pfam" id="PF07963">
    <property type="entry name" value="N_methyl"/>
    <property type="match status" value="1"/>
</dbReference>
<dbReference type="Gene3D" id="3.30.700.10">
    <property type="entry name" value="Glycoprotein, Type 4 Pilin"/>
    <property type="match status" value="1"/>
</dbReference>
<accession>A0A0W0X2X7</accession>
<dbReference type="InterPro" id="IPR045584">
    <property type="entry name" value="Pilin-like"/>
</dbReference>
<evidence type="ECO:0000256" key="1">
    <source>
        <dbReference type="SAM" id="Phobius"/>
    </source>
</evidence>
<evidence type="ECO:0000313" key="2">
    <source>
        <dbReference type="EMBL" id="KTD38944.1"/>
    </source>
</evidence>
<reference evidence="2 3" key="1">
    <citation type="submission" date="2015-11" db="EMBL/GenBank/DDBJ databases">
        <title>Genomic analysis of 38 Legionella species identifies large and diverse effector repertoires.</title>
        <authorList>
            <person name="Burstein D."/>
            <person name="Amaro F."/>
            <person name="Zusman T."/>
            <person name="Lifshitz Z."/>
            <person name="Cohen O."/>
            <person name="Gilbert J.A."/>
            <person name="Pupko T."/>
            <person name="Shuman H.A."/>
            <person name="Segal G."/>
        </authorList>
    </citation>
    <scope>NUCLEOTIDE SEQUENCE [LARGE SCALE GENOMIC DNA]</scope>
    <source>
        <strain evidence="2 3">Oak Ridge-10</strain>
    </source>
</reference>
<name>A0A0W0X2X7_9GAMM</name>
<comment type="caution">
    <text evidence="2">The sequence shown here is derived from an EMBL/GenBank/DDBJ whole genome shotgun (WGS) entry which is preliminary data.</text>
</comment>
<dbReference type="Proteomes" id="UP000054858">
    <property type="component" value="Unassembled WGS sequence"/>
</dbReference>
<evidence type="ECO:0000313" key="3">
    <source>
        <dbReference type="Proteomes" id="UP000054858"/>
    </source>
</evidence>
<protein>
    <submittedName>
        <fullName evidence="2">Uncharacterized protein</fullName>
    </submittedName>
</protein>
<dbReference type="PATRIC" id="fig|29423.5.peg.1118"/>
<sequence>MRQPYGYSLIELVIIIAVLGIMSIAVSMCQPSGVQQAFQAEGFARVFLQDLQLTKVLAMSQNQRYRLVVGTNSYQIQNQNGTPVTHPGTGGSSVPYPAGVSIAPLTTVMFDSLGQPYNNAGVPLGSTLSFTITSGSEASSVSVVPQTGLIQ</sequence>